<evidence type="ECO:0000256" key="5">
    <source>
        <dbReference type="ARBA" id="ARBA00022801"/>
    </source>
</evidence>
<feature type="domain" description="Dihydroorotase catalytic" evidence="7">
    <location>
        <begin position="3"/>
        <end position="79"/>
    </location>
</feature>
<sequence length="345" mass="38103">MKLPGMVDVHVHLRVPGGEHKEDFRTGSAAALAGGITTVLAMPNTFPPIVTIDQLSVAQETANRQSLCDVFMYAGASAEHLNELPRLGEQAPALKLYMDQTYGPLKTNGLENLLRVFESWPKNKVICIHAEQESIAAALGLLNAAPRPIHFCHVSRKAEIELIAAAKRQGLPVTCEVTPHHLFLTEQDATRLGRLGDMRPTLAEQRDVDALWEHINTTIDCIATDHAPHTLQEKQGENPPPGVPGLESSLPLMLTAASQGRLSYERLVEMMHFTPRRIFSLPAQPETWVEIDPDSRYEFPDHPLYTKCGWTPFAGLAMQGRIRQVVLRGKTVVKDGVVLSDVNQD</sequence>
<protein>
    <recommendedName>
        <fullName evidence="7">Dihydroorotase catalytic domain-containing protein</fullName>
    </recommendedName>
</protein>
<evidence type="ECO:0000259" key="7">
    <source>
        <dbReference type="Pfam" id="PF12890"/>
    </source>
</evidence>
<gene>
    <name evidence="8" type="ORF">ADN00_06340</name>
</gene>
<evidence type="ECO:0000256" key="1">
    <source>
        <dbReference type="ARBA" id="ARBA00001947"/>
    </source>
</evidence>
<dbReference type="GO" id="GO:0005737">
    <property type="term" value="C:cytoplasm"/>
    <property type="evidence" value="ECO:0007669"/>
    <property type="project" value="TreeGrafter"/>
</dbReference>
<evidence type="ECO:0000256" key="2">
    <source>
        <dbReference type="ARBA" id="ARBA00002368"/>
    </source>
</evidence>
<evidence type="ECO:0000313" key="8">
    <source>
        <dbReference type="EMBL" id="KPL78832.1"/>
    </source>
</evidence>
<dbReference type="InterPro" id="IPR002195">
    <property type="entry name" value="Dihydroorotase_CS"/>
</dbReference>
<dbReference type="FunFam" id="3.20.20.140:FF:000036">
    <property type="entry name" value="Carbamoyl-phosphate synthase large chain"/>
    <property type="match status" value="1"/>
</dbReference>
<dbReference type="SUPFAM" id="SSF51338">
    <property type="entry name" value="Composite domain of metallo-dependent hydrolases"/>
    <property type="match status" value="1"/>
</dbReference>
<keyword evidence="5" id="KW-0378">Hydrolase</keyword>
<comment type="cofactor">
    <cofactor evidence="1">
        <name>Zn(2+)</name>
        <dbReference type="ChEBI" id="CHEBI:29105"/>
    </cofactor>
</comment>
<keyword evidence="6" id="KW-0665">Pyrimidine biosynthesis</keyword>
<dbReference type="AlphaFoldDB" id="A0A0P6YAF5"/>
<dbReference type="GO" id="GO:0004038">
    <property type="term" value="F:allantoinase activity"/>
    <property type="evidence" value="ECO:0007669"/>
    <property type="project" value="TreeGrafter"/>
</dbReference>
<dbReference type="GO" id="GO:0046872">
    <property type="term" value="F:metal ion binding"/>
    <property type="evidence" value="ECO:0007669"/>
    <property type="project" value="UniProtKB-KW"/>
</dbReference>
<dbReference type="PATRIC" id="fig|1134406.4.peg.1770"/>
<evidence type="ECO:0000256" key="6">
    <source>
        <dbReference type="ARBA" id="ARBA00022975"/>
    </source>
</evidence>
<reference evidence="8 9" key="1">
    <citation type="submission" date="2015-07" db="EMBL/GenBank/DDBJ databases">
        <title>Genome sequence of Ornatilinea apprima DSM 23815.</title>
        <authorList>
            <person name="Hemp J."/>
            <person name="Ward L.M."/>
            <person name="Pace L.A."/>
            <person name="Fischer W.W."/>
        </authorList>
    </citation>
    <scope>NUCLEOTIDE SEQUENCE [LARGE SCALE GENOMIC DNA]</scope>
    <source>
        <strain evidence="8 9">P3M-1</strain>
    </source>
</reference>
<dbReference type="PROSITE" id="PS00483">
    <property type="entry name" value="DIHYDROOROTASE_2"/>
    <property type="match status" value="1"/>
</dbReference>
<dbReference type="GO" id="GO:0006145">
    <property type="term" value="P:purine nucleobase catabolic process"/>
    <property type="evidence" value="ECO:0007669"/>
    <property type="project" value="TreeGrafter"/>
</dbReference>
<accession>A0A0P6YAF5</accession>
<evidence type="ECO:0000256" key="4">
    <source>
        <dbReference type="ARBA" id="ARBA00022723"/>
    </source>
</evidence>
<proteinExistence type="inferred from homology"/>
<evidence type="ECO:0000313" key="9">
    <source>
        <dbReference type="Proteomes" id="UP000050417"/>
    </source>
</evidence>
<name>A0A0P6YAF5_9CHLR</name>
<dbReference type="InterPro" id="IPR032466">
    <property type="entry name" value="Metal_Hydrolase"/>
</dbReference>
<dbReference type="PANTHER" id="PTHR43668:SF2">
    <property type="entry name" value="ALLANTOINASE"/>
    <property type="match status" value="1"/>
</dbReference>
<dbReference type="STRING" id="1134406.ADN00_06340"/>
<dbReference type="InterPro" id="IPR024403">
    <property type="entry name" value="DHOase_cat"/>
</dbReference>
<dbReference type="SUPFAM" id="SSF51556">
    <property type="entry name" value="Metallo-dependent hydrolases"/>
    <property type="match status" value="1"/>
</dbReference>
<comment type="function">
    <text evidence="2">Catalyzes the reversible cyclization of carbamoyl aspartate to dihydroorotate.</text>
</comment>
<dbReference type="RefSeq" id="WP_075062119.1">
    <property type="nucleotide sequence ID" value="NZ_LGCL01000016.1"/>
</dbReference>
<dbReference type="InterPro" id="IPR011059">
    <property type="entry name" value="Metal-dep_hydrolase_composite"/>
</dbReference>
<dbReference type="InterPro" id="IPR050138">
    <property type="entry name" value="DHOase/Allantoinase_Hydrolase"/>
</dbReference>
<dbReference type="EMBL" id="LGCL01000016">
    <property type="protein sequence ID" value="KPL78832.1"/>
    <property type="molecule type" value="Genomic_DNA"/>
</dbReference>
<evidence type="ECO:0000256" key="3">
    <source>
        <dbReference type="ARBA" id="ARBA00010286"/>
    </source>
</evidence>
<keyword evidence="4" id="KW-0479">Metal-binding</keyword>
<dbReference type="Proteomes" id="UP000050417">
    <property type="component" value="Unassembled WGS sequence"/>
</dbReference>
<dbReference type="Gene3D" id="3.20.20.140">
    <property type="entry name" value="Metal-dependent hydrolases"/>
    <property type="match status" value="1"/>
</dbReference>
<dbReference type="PROSITE" id="PS00482">
    <property type="entry name" value="DIHYDROOROTASE_1"/>
    <property type="match status" value="1"/>
</dbReference>
<dbReference type="Pfam" id="PF12890">
    <property type="entry name" value="DHOase"/>
    <property type="match status" value="1"/>
</dbReference>
<dbReference type="PANTHER" id="PTHR43668">
    <property type="entry name" value="ALLANTOINASE"/>
    <property type="match status" value="1"/>
</dbReference>
<dbReference type="OrthoDB" id="9765462at2"/>
<comment type="similarity">
    <text evidence="3">Belongs to the metallo-dependent hydrolases superfamily. DHOase family. Class I DHOase subfamily.</text>
</comment>
<comment type="caution">
    <text evidence="8">The sequence shown here is derived from an EMBL/GenBank/DDBJ whole genome shotgun (WGS) entry which is preliminary data.</text>
</comment>
<keyword evidence="9" id="KW-1185">Reference proteome</keyword>
<organism evidence="8 9">
    <name type="scientific">Ornatilinea apprima</name>
    <dbReference type="NCBI Taxonomy" id="1134406"/>
    <lineage>
        <taxon>Bacteria</taxon>
        <taxon>Bacillati</taxon>
        <taxon>Chloroflexota</taxon>
        <taxon>Anaerolineae</taxon>
        <taxon>Anaerolineales</taxon>
        <taxon>Anaerolineaceae</taxon>
        <taxon>Ornatilinea</taxon>
    </lineage>
</organism>